<accession>H2XYY2</accession>
<sequence>MNVNCGVCKTICTVNHDCILCELCETWHHACCENLDKEKLKKMGQDDKPYICTICKSTHDMNILAMRLTKVWL</sequence>
<evidence type="ECO:0000256" key="3">
    <source>
        <dbReference type="ARBA" id="ARBA00022833"/>
    </source>
</evidence>
<reference evidence="5" key="2">
    <citation type="submission" date="2025-08" db="UniProtKB">
        <authorList>
            <consortium name="Ensembl"/>
        </authorList>
    </citation>
    <scope>IDENTIFICATION</scope>
</reference>
<dbReference type="PROSITE" id="PS01359">
    <property type="entry name" value="ZF_PHD_1"/>
    <property type="match status" value="1"/>
</dbReference>
<dbReference type="GO" id="GO:0008270">
    <property type="term" value="F:zinc ion binding"/>
    <property type="evidence" value="ECO:0007669"/>
    <property type="project" value="UniProtKB-KW"/>
</dbReference>
<dbReference type="SUPFAM" id="SSF57903">
    <property type="entry name" value="FYVE/PHD zinc finger"/>
    <property type="match status" value="1"/>
</dbReference>
<dbReference type="SMART" id="SM00249">
    <property type="entry name" value="PHD"/>
    <property type="match status" value="1"/>
</dbReference>
<keyword evidence="3" id="KW-0862">Zinc</keyword>
<dbReference type="InterPro" id="IPR001965">
    <property type="entry name" value="Znf_PHD"/>
</dbReference>
<evidence type="ECO:0000313" key="5">
    <source>
        <dbReference type="Ensembl" id="ENSCINP00000034866.1"/>
    </source>
</evidence>
<organism evidence="5 6">
    <name type="scientific">Ciona intestinalis</name>
    <name type="common">Transparent sea squirt</name>
    <name type="synonym">Ascidia intestinalis</name>
    <dbReference type="NCBI Taxonomy" id="7719"/>
    <lineage>
        <taxon>Eukaryota</taxon>
        <taxon>Metazoa</taxon>
        <taxon>Chordata</taxon>
        <taxon>Tunicata</taxon>
        <taxon>Ascidiacea</taxon>
        <taxon>Phlebobranchia</taxon>
        <taxon>Cionidae</taxon>
        <taxon>Ciona</taxon>
    </lineage>
</organism>
<reference evidence="6" key="1">
    <citation type="journal article" date="2002" name="Science">
        <title>The draft genome of Ciona intestinalis: insights into chordate and vertebrate origins.</title>
        <authorList>
            <person name="Dehal P."/>
            <person name="Satou Y."/>
            <person name="Campbell R.K."/>
            <person name="Chapman J."/>
            <person name="Degnan B."/>
            <person name="De Tomaso A."/>
            <person name="Davidson B."/>
            <person name="Di Gregorio A."/>
            <person name="Gelpke M."/>
            <person name="Goodstein D.M."/>
            <person name="Harafuji N."/>
            <person name="Hastings K.E."/>
            <person name="Ho I."/>
            <person name="Hotta K."/>
            <person name="Huang W."/>
            <person name="Kawashima T."/>
            <person name="Lemaire P."/>
            <person name="Martinez D."/>
            <person name="Meinertzhagen I.A."/>
            <person name="Necula S."/>
            <person name="Nonaka M."/>
            <person name="Putnam N."/>
            <person name="Rash S."/>
            <person name="Saiga H."/>
            <person name="Satake M."/>
            <person name="Terry A."/>
            <person name="Yamada L."/>
            <person name="Wang H.G."/>
            <person name="Awazu S."/>
            <person name="Azumi K."/>
            <person name="Boore J."/>
            <person name="Branno M."/>
            <person name="Chin-Bow S."/>
            <person name="DeSantis R."/>
            <person name="Doyle S."/>
            <person name="Francino P."/>
            <person name="Keys D.N."/>
            <person name="Haga S."/>
            <person name="Hayashi H."/>
            <person name="Hino K."/>
            <person name="Imai K.S."/>
            <person name="Inaba K."/>
            <person name="Kano S."/>
            <person name="Kobayashi K."/>
            <person name="Kobayashi M."/>
            <person name="Lee B.I."/>
            <person name="Makabe K.W."/>
            <person name="Manohar C."/>
            <person name="Matassi G."/>
            <person name="Medina M."/>
            <person name="Mochizuki Y."/>
            <person name="Mount S."/>
            <person name="Morishita T."/>
            <person name="Miura S."/>
            <person name="Nakayama A."/>
            <person name="Nishizaka S."/>
            <person name="Nomoto H."/>
            <person name="Ohta F."/>
            <person name="Oishi K."/>
            <person name="Rigoutsos I."/>
            <person name="Sano M."/>
            <person name="Sasaki A."/>
            <person name="Sasakura Y."/>
            <person name="Shoguchi E."/>
            <person name="Shin-i T."/>
            <person name="Spagnuolo A."/>
            <person name="Stainier D."/>
            <person name="Suzuki M.M."/>
            <person name="Tassy O."/>
            <person name="Takatori N."/>
            <person name="Tokuoka M."/>
            <person name="Yagi K."/>
            <person name="Yoshizaki F."/>
            <person name="Wada S."/>
            <person name="Zhang C."/>
            <person name="Hyatt P.D."/>
            <person name="Larimer F."/>
            <person name="Detter C."/>
            <person name="Doggett N."/>
            <person name="Glavina T."/>
            <person name="Hawkins T."/>
            <person name="Richardson P."/>
            <person name="Lucas S."/>
            <person name="Kohara Y."/>
            <person name="Levine M."/>
            <person name="Satoh N."/>
            <person name="Rokhsar D.S."/>
        </authorList>
    </citation>
    <scope>NUCLEOTIDE SEQUENCE [LARGE SCALE GENOMIC DNA]</scope>
</reference>
<dbReference type="Ensembl" id="ENSCINT00000032006.1">
    <property type="protein sequence ID" value="ENSCINP00000034866.1"/>
    <property type="gene ID" value="ENSCING00000024918.1"/>
</dbReference>
<keyword evidence="2" id="KW-0863">Zinc-finger</keyword>
<reference evidence="5" key="3">
    <citation type="submission" date="2025-09" db="UniProtKB">
        <authorList>
            <consortium name="Ensembl"/>
        </authorList>
    </citation>
    <scope>IDENTIFICATION</scope>
</reference>
<evidence type="ECO:0000256" key="1">
    <source>
        <dbReference type="ARBA" id="ARBA00022723"/>
    </source>
</evidence>
<evidence type="ECO:0000259" key="4">
    <source>
        <dbReference type="SMART" id="SM00249"/>
    </source>
</evidence>
<dbReference type="InterPro" id="IPR019786">
    <property type="entry name" value="Zinc_finger_PHD-type_CS"/>
</dbReference>
<keyword evidence="1" id="KW-0479">Metal-binding</keyword>
<name>H2XYY2_CIOIN</name>
<dbReference type="InterPro" id="IPR013083">
    <property type="entry name" value="Znf_RING/FYVE/PHD"/>
</dbReference>
<evidence type="ECO:0000256" key="2">
    <source>
        <dbReference type="ARBA" id="ARBA00022771"/>
    </source>
</evidence>
<protein>
    <recommendedName>
        <fullName evidence="4">Zinc finger PHD-type domain-containing protein</fullName>
    </recommendedName>
</protein>
<dbReference type="Proteomes" id="UP000008144">
    <property type="component" value="Unassembled WGS sequence"/>
</dbReference>
<feature type="domain" description="Zinc finger PHD-type" evidence="4">
    <location>
        <begin position="4"/>
        <end position="56"/>
    </location>
</feature>
<dbReference type="AlphaFoldDB" id="H2XYY2"/>
<evidence type="ECO:0000313" key="6">
    <source>
        <dbReference type="Proteomes" id="UP000008144"/>
    </source>
</evidence>
<dbReference type="HOGENOM" id="CLU_2704113_0_0_1"/>
<dbReference type="InParanoid" id="H2XYY2"/>
<proteinExistence type="predicted"/>
<dbReference type="InterPro" id="IPR011011">
    <property type="entry name" value="Znf_FYVE_PHD"/>
</dbReference>
<keyword evidence="6" id="KW-1185">Reference proteome</keyword>
<dbReference type="Gene3D" id="3.30.40.10">
    <property type="entry name" value="Zinc/RING finger domain, C3HC4 (zinc finger)"/>
    <property type="match status" value="1"/>
</dbReference>